<sequence length="186" mass="21243">MIYKTYIISSIIISIFLISCKSNDKNQVDSNTENVTKKPPSLTEQDNNAVLQENEDTNTASTKDETGNGIMHHFICYTSDDNPDLAISISFDENANALQVQYKGQKESMTLSYIKEDFDKGGAYPTTRTYYTELYNGKENGVYKLTHAGLWDYAEYTRNKDGKKFNFTINHELSIQNDDYRTSPCF</sequence>
<dbReference type="AlphaFoldDB" id="A0A554VGS5"/>
<evidence type="ECO:0008006" key="4">
    <source>
        <dbReference type="Google" id="ProtNLM"/>
    </source>
</evidence>
<organism evidence="2 3">
    <name type="scientific">Aquimarina algiphila</name>
    <dbReference type="NCBI Taxonomy" id="2047982"/>
    <lineage>
        <taxon>Bacteria</taxon>
        <taxon>Pseudomonadati</taxon>
        <taxon>Bacteroidota</taxon>
        <taxon>Flavobacteriia</taxon>
        <taxon>Flavobacteriales</taxon>
        <taxon>Flavobacteriaceae</taxon>
        <taxon>Aquimarina</taxon>
    </lineage>
</organism>
<reference evidence="2 3" key="1">
    <citation type="submission" date="2019-07" db="EMBL/GenBank/DDBJ databases">
        <title>The draft genome sequence of Aquimarina algiphila M91.</title>
        <authorList>
            <person name="Meng X."/>
        </authorList>
    </citation>
    <scope>NUCLEOTIDE SEQUENCE [LARGE SCALE GENOMIC DNA]</scope>
    <source>
        <strain evidence="2 3">M91</strain>
    </source>
</reference>
<dbReference type="Proteomes" id="UP000318833">
    <property type="component" value="Unassembled WGS sequence"/>
</dbReference>
<dbReference type="PROSITE" id="PS51257">
    <property type="entry name" value="PROKAR_LIPOPROTEIN"/>
    <property type="match status" value="1"/>
</dbReference>
<keyword evidence="3" id="KW-1185">Reference proteome</keyword>
<dbReference type="EMBL" id="VLNR01000043">
    <property type="protein sequence ID" value="TSE06616.1"/>
    <property type="molecule type" value="Genomic_DNA"/>
</dbReference>
<evidence type="ECO:0000313" key="2">
    <source>
        <dbReference type="EMBL" id="TSE06616.1"/>
    </source>
</evidence>
<dbReference type="OrthoDB" id="1450382at2"/>
<gene>
    <name evidence="2" type="ORF">FOF46_18590</name>
</gene>
<evidence type="ECO:0000256" key="1">
    <source>
        <dbReference type="SAM" id="MobiDB-lite"/>
    </source>
</evidence>
<feature type="region of interest" description="Disordered" evidence="1">
    <location>
        <begin position="25"/>
        <end position="65"/>
    </location>
</feature>
<feature type="compositionally biased region" description="Polar residues" evidence="1">
    <location>
        <begin position="42"/>
        <end position="61"/>
    </location>
</feature>
<comment type="caution">
    <text evidence="2">The sequence shown here is derived from an EMBL/GenBank/DDBJ whole genome shotgun (WGS) entry which is preliminary data.</text>
</comment>
<dbReference type="RefSeq" id="WP_143917498.1">
    <property type="nucleotide sequence ID" value="NZ_CANMIK010000001.1"/>
</dbReference>
<protein>
    <recommendedName>
        <fullName evidence="4">Lipoprotein</fullName>
    </recommendedName>
</protein>
<accession>A0A554VGS5</accession>
<evidence type="ECO:0000313" key="3">
    <source>
        <dbReference type="Proteomes" id="UP000318833"/>
    </source>
</evidence>
<proteinExistence type="predicted"/>
<name>A0A554VGS5_9FLAO</name>